<evidence type="ECO:0000256" key="1">
    <source>
        <dbReference type="SAM" id="MobiDB-lite"/>
    </source>
</evidence>
<evidence type="ECO:0000256" key="2">
    <source>
        <dbReference type="SAM" id="SignalP"/>
    </source>
</evidence>
<dbReference type="OrthoDB" id="3225049at2"/>
<keyword evidence="2" id="KW-0732">Signal</keyword>
<accession>D2PWR7</accession>
<evidence type="ECO:0000313" key="4">
    <source>
        <dbReference type="Proteomes" id="UP000007967"/>
    </source>
</evidence>
<dbReference type="STRING" id="479435.Kfla_4509"/>
<reference evidence="3 4" key="2">
    <citation type="journal article" date="2010" name="Stand. Genomic Sci.">
        <title>Complete genome sequence of Kribbella flavida type strain (IFO 14399).</title>
        <authorList>
            <person name="Pukall R."/>
            <person name="Lapidus A."/>
            <person name="Glavina Del Rio T."/>
            <person name="Copeland A."/>
            <person name="Tice H."/>
            <person name="Cheng J.-F."/>
            <person name="Lucas S."/>
            <person name="Chen F."/>
            <person name="Nolan M."/>
            <person name="LaButti K."/>
            <person name="Pati A."/>
            <person name="Ivanova N."/>
            <person name="Mavrommatis K."/>
            <person name="Mikhailova N."/>
            <person name="Pitluck S."/>
            <person name="Bruce D."/>
            <person name="Goodwin L."/>
            <person name="Land M."/>
            <person name="Hauser L."/>
            <person name="Chang Y.-J."/>
            <person name="Jeffries C.D."/>
            <person name="Chen A."/>
            <person name="Palaniappan K."/>
            <person name="Chain P."/>
            <person name="Rohde M."/>
            <person name="Goeker M."/>
            <person name="Bristow J."/>
            <person name="Eisen J.A."/>
            <person name="Markowitz V."/>
            <person name="Hugenholtz P."/>
            <person name="Kyrpides N.C."/>
            <person name="Klenk H.-P."/>
            <person name="Brettin T."/>
        </authorList>
    </citation>
    <scope>NUCLEOTIDE SEQUENCE [LARGE SCALE GENOMIC DNA]</scope>
    <source>
        <strain evidence="4">DSM 17836 / JCM 10339 / NBRC 14399</strain>
    </source>
</reference>
<dbReference type="PANTHER" id="PTHR43649">
    <property type="entry name" value="ARABINOSE-BINDING PROTEIN-RELATED"/>
    <property type="match status" value="1"/>
</dbReference>
<dbReference type="Proteomes" id="UP000007967">
    <property type="component" value="Chromosome"/>
</dbReference>
<reference evidence="4" key="1">
    <citation type="submission" date="2009-09" db="EMBL/GenBank/DDBJ databases">
        <title>The complete genome of Kribbella flavida DSM 17836.</title>
        <authorList>
            <consortium name="US DOE Joint Genome Institute (JGI-PGF)"/>
            <person name="Lucas S."/>
            <person name="Copeland A."/>
            <person name="Lapidus A."/>
            <person name="Glavina del Rio T."/>
            <person name="Dalin E."/>
            <person name="Tice H."/>
            <person name="Bruce D."/>
            <person name="Goodwin L."/>
            <person name="Pitluck S."/>
            <person name="Kyrpides N."/>
            <person name="Mavromatis K."/>
            <person name="Ivanova N."/>
            <person name="Saunders E."/>
            <person name="Brettin T."/>
            <person name="Detter J.C."/>
            <person name="Han C."/>
            <person name="Larimer F."/>
            <person name="Land M."/>
            <person name="Hauser L."/>
            <person name="Markowitz V."/>
            <person name="Cheng J.-F."/>
            <person name="Hugenholtz P."/>
            <person name="Woyke T."/>
            <person name="Wu D."/>
            <person name="Pukall R."/>
            <person name="Klenk H.-P."/>
            <person name="Eisen J.A."/>
        </authorList>
    </citation>
    <scope>NUCLEOTIDE SEQUENCE [LARGE SCALE GENOMIC DNA]</scope>
    <source>
        <strain evidence="4">DSM 17836 / JCM 10339 / NBRC 14399</strain>
    </source>
</reference>
<dbReference type="CDD" id="cd13585">
    <property type="entry name" value="PBP2_TMBP_like"/>
    <property type="match status" value="1"/>
</dbReference>
<keyword evidence="4" id="KW-1185">Reference proteome</keyword>
<dbReference type="KEGG" id="kfl:Kfla_4509"/>
<dbReference type="InterPro" id="IPR006311">
    <property type="entry name" value="TAT_signal"/>
</dbReference>
<name>D2PWR7_KRIFD</name>
<dbReference type="PROSITE" id="PS51257">
    <property type="entry name" value="PROKAR_LIPOPROTEIN"/>
    <property type="match status" value="1"/>
</dbReference>
<dbReference type="InterPro" id="IPR050490">
    <property type="entry name" value="Bact_solute-bd_prot1"/>
</dbReference>
<feature type="region of interest" description="Disordered" evidence="1">
    <location>
        <begin position="31"/>
        <end position="50"/>
    </location>
</feature>
<dbReference type="InterPro" id="IPR006059">
    <property type="entry name" value="SBP"/>
</dbReference>
<gene>
    <name evidence="3" type="ordered locus">Kfla_4509</name>
</gene>
<sequence length="456" mass="49884">MKPSPLTRRHFLGLGATTGVAAAGLAAGCSPAGDAGGTSRKDADDGGKPVTLSFWKPPGLPPPDENKFFQQLTGDFGQSHGNDVVKHLLLPWDDAFTKYTAAFGGGTPPDVSYLILPWINQFGTAGGLAPLSDIDPGLDLSGVNQNAVDSAKIDGKLYGVPWYSSRVPLALNEAVWEKAGKPPLPKTYVELAEFVKLLTFDKAGRALADPRFDRRSISTYGMAWPGLWEVQANYLWNYLWAYGVDYISEDRKNVGFDNEQGRAALQQLRQIQESGAATPMSLYADPLKWEDMIWTGRAAVQWTSPPRAEKFKKHPTTRLKVLDLPSGPAGQFMIGGVGYLCIAAKSKYPETALEFIKRATSDDAVKRYLQQTLLFPIKDSVDGSIYSAVSDRQPRQFLLDTLAQGKYLRLTKPLPFNAEEYLAGEINNFVSGQKDLDKMIKDASKQIGTMARNAGL</sequence>
<dbReference type="EMBL" id="CP001736">
    <property type="protein sequence ID" value="ADB33536.1"/>
    <property type="molecule type" value="Genomic_DNA"/>
</dbReference>
<dbReference type="RefSeq" id="WP_012922090.1">
    <property type="nucleotide sequence ID" value="NC_013729.1"/>
</dbReference>
<dbReference type="PROSITE" id="PS51318">
    <property type="entry name" value="TAT"/>
    <property type="match status" value="1"/>
</dbReference>
<organism evidence="3 4">
    <name type="scientific">Kribbella flavida (strain DSM 17836 / JCM 10339 / NBRC 14399)</name>
    <dbReference type="NCBI Taxonomy" id="479435"/>
    <lineage>
        <taxon>Bacteria</taxon>
        <taxon>Bacillati</taxon>
        <taxon>Actinomycetota</taxon>
        <taxon>Actinomycetes</taxon>
        <taxon>Propionibacteriales</taxon>
        <taxon>Kribbellaceae</taxon>
        <taxon>Kribbella</taxon>
    </lineage>
</organism>
<dbReference type="eggNOG" id="COG1653">
    <property type="taxonomic scope" value="Bacteria"/>
</dbReference>
<dbReference type="SUPFAM" id="SSF53850">
    <property type="entry name" value="Periplasmic binding protein-like II"/>
    <property type="match status" value="1"/>
</dbReference>
<feature type="chain" id="PRO_5003034749" evidence="2">
    <location>
        <begin position="23"/>
        <end position="456"/>
    </location>
</feature>
<dbReference type="Gene3D" id="3.40.190.10">
    <property type="entry name" value="Periplasmic binding protein-like II"/>
    <property type="match status" value="1"/>
</dbReference>
<dbReference type="PANTHER" id="PTHR43649:SF12">
    <property type="entry name" value="DIACETYLCHITOBIOSE BINDING PROTEIN DASA"/>
    <property type="match status" value="1"/>
</dbReference>
<protein>
    <submittedName>
        <fullName evidence="3">Extracellular solute-binding protein family 1</fullName>
    </submittedName>
</protein>
<dbReference type="HOGENOM" id="CLU_031285_10_1_11"/>
<dbReference type="Pfam" id="PF13416">
    <property type="entry name" value="SBP_bac_8"/>
    <property type="match status" value="1"/>
</dbReference>
<feature type="signal peptide" evidence="2">
    <location>
        <begin position="1"/>
        <end position="22"/>
    </location>
</feature>
<dbReference type="AlphaFoldDB" id="D2PWR7"/>
<proteinExistence type="predicted"/>
<evidence type="ECO:0000313" key="3">
    <source>
        <dbReference type="EMBL" id="ADB33536.1"/>
    </source>
</evidence>